<dbReference type="InterPro" id="IPR018389">
    <property type="entry name" value="DctP_fam"/>
</dbReference>
<dbReference type="OrthoDB" id="10059025at2759"/>
<dbReference type="Pfam" id="PF03480">
    <property type="entry name" value="DctP"/>
    <property type="match status" value="1"/>
</dbReference>
<dbReference type="InterPro" id="IPR038404">
    <property type="entry name" value="TRAP_DctP_sf"/>
</dbReference>
<dbReference type="Gene3D" id="3.40.190.170">
    <property type="entry name" value="Bacterial extracellular solute-binding protein, family 7"/>
    <property type="match status" value="1"/>
</dbReference>
<name>A0A7R8ZYB7_9CRUS</name>
<organism evidence="1">
    <name type="scientific">Cyprideis torosa</name>
    <dbReference type="NCBI Taxonomy" id="163714"/>
    <lineage>
        <taxon>Eukaryota</taxon>
        <taxon>Metazoa</taxon>
        <taxon>Ecdysozoa</taxon>
        <taxon>Arthropoda</taxon>
        <taxon>Crustacea</taxon>
        <taxon>Oligostraca</taxon>
        <taxon>Ostracoda</taxon>
        <taxon>Podocopa</taxon>
        <taxon>Podocopida</taxon>
        <taxon>Cytherocopina</taxon>
        <taxon>Cytheroidea</taxon>
        <taxon>Cytherideidae</taxon>
        <taxon>Cyprideis</taxon>
    </lineage>
</organism>
<protein>
    <submittedName>
        <fullName evidence="1">Uncharacterized protein</fullName>
    </submittedName>
</protein>
<proteinExistence type="predicted"/>
<sequence length="195" mass="20980">MGGWFREPLTSFDDLQGLRFRITGLGGDVLARLGVSVTSIPIGESFPALERGAIDAAEGSVPSVDVALGFHKVAQHGYFPGWHQPIATGHLAVNLSVWDGLTDAQKEALETACESITMKNLTITDAIQAAAMAKAKADGAQFHVFSDEMLAAFRKASDELMAELSAKDEDFKAIYDSMEAHRALVSEYINMTSTD</sequence>
<evidence type="ECO:0000313" key="1">
    <source>
        <dbReference type="EMBL" id="CAD7238948.1"/>
    </source>
</evidence>
<accession>A0A7R8ZYB7</accession>
<reference evidence="1" key="1">
    <citation type="submission" date="2020-11" db="EMBL/GenBank/DDBJ databases">
        <authorList>
            <person name="Tran Van P."/>
        </authorList>
    </citation>
    <scope>NUCLEOTIDE SEQUENCE</scope>
</reference>
<gene>
    <name evidence="1" type="ORF">CTOB1V02_LOCUS16763</name>
</gene>
<dbReference type="PANTHER" id="PTHR33376">
    <property type="match status" value="1"/>
</dbReference>
<dbReference type="EMBL" id="OB712232">
    <property type="protein sequence ID" value="CAD7238948.1"/>
    <property type="molecule type" value="Genomic_DNA"/>
</dbReference>
<dbReference type="AlphaFoldDB" id="A0A7R8ZYB7"/>
<dbReference type="GO" id="GO:0055085">
    <property type="term" value="P:transmembrane transport"/>
    <property type="evidence" value="ECO:0007669"/>
    <property type="project" value="InterPro"/>
</dbReference>
<dbReference type="PANTHER" id="PTHR33376:SF5">
    <property type="entry name" value="EXTRACYTOPLASMIC SOLUTE RECEPTOR PROTEIN"/>
    <property type="match status" value="1"/>
</dbReference>
<dbReference type="NCBIfam" id="NF037995">
    <property type="entry name" value="TRAP_S1"/>
    <property type="match status" value="1"/>
</dbReference>